<evidence type="ECO:0000313" key="1">
    <source>
        <dbReference type="EMBL" id="PNX63741.1"/>
    </source>
</evidence>
<reference evidence="1 2" key="1">
    <citation type="journal article" date="2014" name="Am. J. Bot.">
        <title>Genome assembly and annotation for red clover (Trifolium pratense; Fabaceae).</title>
        <authorList>
            <person name="Istvanek J."/>
            <person name="Jaros M."/>
            <person name="Krenek A."/>
            <person name="Repkova J."/>
        </authorList>
    </citation>
    <scope>NUCLEOTIDE SEQUENCE [LARGE SCALE GENOMIC DNA]</scope>
    <source>
        <strain evidence="2">cv. Tatra</strain>
        <tissue evidence="1">Young leaves</tissue>
    </source>
</reference>
<dbReference type="EMBL" id="ASHM01091284">
    <property type="protein sequence ID" value="PNX63741.1"/>
    <property type="molecule type" value="Genomic_DNA"/>
</dbReference>
<dbReference type="InterPro" id="IPR017945">
    <property type="entry name" value="DHBP_synth_RibB-like_a/b_dom"/>
</dbReference>
<accession>A0A2K3KBS4</accession>
<dbReference type="Proteomes" id="UP000236291">
    <property type="component" value="Unassembled WGS sequence"/>
</dbReference>
<dbReference type="STRING" id="57577.A0A2K3KBS4"/>
<evidence type="ECO:0000313" key="2">
    <source>
        <dbReference type="Proteomes" id="UP000236291"/>
    </source>
</evidence>
<proteinExistence type="predicted"/>
<name>A0A2K3KBS4_TRIPR</name>
<organism evidence="1 2">
    <name type="scientific">Trifolium pratense</name>
    <name type="common">Red clover</name>
    <dbReference type="NCBI Taxonomy" id="57577"/>
    <lineage>
        <taxon>Eukaryota</taxon>
        <taxon>Viridiplantae</taxon>
        <taxon>Streptophyta</taxon>
        <taxon>Embryophyta</taxon>
        <taxon>Tracheophyta</taxon>
        <taxon>Spermatophyta</taxon>
        <taxon>Magnoliopsida</taxon>
        <taxon>eudicotyledons</taxon>
        <taxon>Gunneridae</taxon>
        <taxon>Pentapetalae</taxon>
        <taxon>rosids</taxon>
        <taxon>fabids</taxon>
        <taxon>Fabales</taxon>
        <taxon>Fabaceae</taxon>
        <taxon>Papilionoideae</taxon>
        <taxon>50 kb inversion clade</taxon>
        <taxon>NPAAA clade</taxon>
        <taxon>Hologalegina</taxon>
        <taxon>IRL clade</taxon>
        <taxon>Trifolieae</taxon>
        <taxon>Trifolium</taxon>
    </lineage>
</organism>
<dbReference type="Gene3D" id="3.90.870.10">
    <property type="entry name" value="DHBP synthase"/>
    <property type="match status" value="1"/>
</dbReference>
<dbReference type="AlphaFoldDB" id="A0A2K3KBS4"/>
<sequence>FNRELTEAKNLVSVDQEQIVEDILQKIEKDLILLSATAVEVKLQDENGFQRPNLPLMSTETEEKDSSALTFTITVDAKYGTSTGVSAADIGESERNWLKELMSLIFLLNRVLFKHMAVKR</sequence>
<gene>
    <name evidence="1" type="ORF">L195_g053658</name>
</gene>
<feature type="non-terminal residue" evidence="1">
    <location>
        <position position="1"/>
    </location>
</feature>
<protein>
    <submittedName>
        <fullName evidence="1">Phospholipid-transporting ATPase 9-like protein</fullName>
    </submittedName>
</protein>
<comment type="caution">
    <text evidence="1">The sequence shown here is derived from an EMBL/GenBank/DDBJ whole genome shotgun (WGS) entry which is preliminary data.</text>
</comment>
<reference evidence="1 2" key="2">
    <citation type="journal article" date="2017" name="Front. Plant Sci.">
        <title>Gene Classification and Mining of Molecular Markers Useful in Red Clover (Trifolium pratense) Breeding.</title>
        <authorList>
            <person name="Istvanek J."/>
            <person name="Dluhosova J."/>
            <person name="Dluhos P."/>
            <person name="Patkova L."/>
            <person name="Nedelnik J."/>
            <person name="Repkova J."/>
        </authorList>
    </citation>
    <scope>NUCLEOTIDE SEQUENCE [LARGE SCALE GENOMIC DNA]</scope>
    <source>
        <strain evidence="2">cv. Tatra</strain>
        <tissue evidence="1">Young leaves</tissue>
    </source>
</reference>
<dbReference type="SUPFAM" id="SSF55821">
    <property type="entry name" value="YrdC/RibB"/>
    <property type="match status" value="1"/>
</dbReference>